<sequence>MVRHARTAPVLAGLAALSMAASPAAAADLVAAAAPAHAGPAQAGAWGGADVAAEHSRWRHRDRRWHRHRDRGIDAGDVIAGVLILGGIAAVASAMDNDTPDRRADYRPPRDDYRNGGLDRAAQMCVARIERDVRVASVDAVDRTARGWRVEGALYDGERFTCHIGNDGRIDDIDFGRGGVTYRTQARDGQWSDATYAAAWSNVDRGTATVPAAPAAQPAYPGGPLPGGPGYPEGEYDHGG</sequence>
<name>A0ABW9UVR8_9SPHN</name>
<evidence type="ECO:0000256" key="1">
    <source>
        <dbReference type="SAM" id="MobiDB-lite"/>
    </source>
</evidence>
<keyword evidence="4" id="KW-1185">Reference proteome</keyword>
<evidence type="ECO:0000313" key="4">
    <source>
        <dbReference type="Proteomes" id="UP000444401"/>
    </source>
</evidence>
<feature type="region of interest" description="Disordered" evidence="1">
    <location>
        <begin position="213"/>
        <end position="240"/>
    </location>
</feature>
<dbReference type="Proteomes" id="UP000444401">
    <property type="component" value="Unassembled WGS sequence"/>
</dbReference>
<gene>
    <name evidence="3" type="ORF">GRI72_03440</name>
</gene>
<reference evidence="3 4" key="1">
    <citation type="submission" date="2019-12" db="EMBL/GenBank/DDBJ databases">
        <title>Genomic-based taxomic classification of the family Erythrobacteraceae.</title>
        <authorList>
            <person name="Xu L."/>
        </authorList>
    </citation>
    <scope>NUCLEOTIDE SEQUENCE [LARGE SCALE GENOMIC DNA]</scope>
    <source>
        <strain evidence="3 4">H32</strain>
    </source>
</reference>
<comment type="caution">
    <text evidence="3">The sequence shown here is derived from an EMBL/GenBank/DDBJ whole genome shotgun (WGS) entry which is preliminary data.</text>
</comment>
<proteinExistence type="predicted"/>
<dbReference type="EMBL" id="WTYO01000001">
    <property type="protein sequence ID" value="MXO67888.1"/>
    <property type="molecule type" value="Genomic_DNA"/>
</dbReference>
<feature type="chain" id="PRO_5046875252" evidence="2">
    <location>
        <begin position="27"/>
        <end position="240"/>
    </location>
</feature>
<evidence type="ECO:0000313" key="3">
    <source>
        <dbReference type="EMBL" id="MXO67888.1"/>
    </source>
</evidence>
<evidence type="ECO:0000256" key="2">
    <source>
        <dbReference type="SAM" id="SignalP"/>
    </source>
</evidence>
<keyword evidence="2" id="KW-0732">Signal</keyword>
<protein>
    <submittedName>
        <fullName evidence="3">Uncharacterized protein</fullName>
    </submittedName>
</protein>
<accession>A0ABW9UVR8</accession>
<feature type="signal peptide" evidence="2">
    <location>
        <begin position="1"/>
        <end position="26"/>
    </location>
</feature>
<organism evidence="3 4">
    <name type="scientific">Pelagerythrobacter marinus</name>
    <dbReference type="NCBI Taxonomy" id="538382"/>
    <lineage>
        <taxon>Bacteria</taxon>
        <taxon>Pseudomonadati</taxon>
        <taxon>Pseudomonadota</taxon>
        <taxon>Alphaproteobacteria</taxon>
        <taxon>Sphingomonadales</taxon>
        <taxon>Erythrobacteraceae</taxon>
        <taxon>Pelagerythrobacter</taxon>
    </lineage>
</organism>
<dbReference type="RefSeq" id="WP_160732506.1">
    <property type="nucleotide sequence ID" value="NZ_WTYO01000001.1"/>
</dbReference>